<dbReference type="OrthoDB" id="10493412at2759"/>
<reference evidence="4" key="1">
    <citation type="journal article" date="2019" name="Plant Biotechnol. J.">
        <title>Genome sequencing of the Australian wild diploid species Gossypium australe highlights disease resistance and delayed gland morphogenesis.</title>
        <authorList>
            <person name="Cai Y."/>
            <person name="Cai X."/>
            <person name="Wang Q."/>
            <person name="Wang P."/>
            <person name="Zhang Y."/>
            <person name="Cai C."/>
            <person name="Xu Y."/>
            <person name="Wang K."/>
            <person name="Zhou Z."/>
            <person name="Wang C."/>
            <person name="Geng S."/>
            <person name="Li B."/>
            <person name="Dong Q."/>
            <person name="Hou Y."/>
            <person name="Wang H."/>
            <person name="Ai P."/>
            <person name="Liu Z."/>
            <person name="Yi F."/>
            <person name="Sun M."/>
            <person name="An G."/>
            <person name="Cheng J."/>
            <person name="Zhang Y."/>
            <person name="Shi Q."/>
            <person name="Xie Y."/>
            <person name="Shi X."/>
            <person name="Chang Y."/>
            <person name="Huang F."/>
            <person name="Chen Y."/>
            <person name="Hong S."/>
            <person name="Mi L."/>
            <person name="Sun Q."/>
            <person name="Zhang L."/>
            <person name="Zhou B."/>
            <person name="Peng R."/>
            <person name="Zhang X."/>
            <person name="Liu F."/>
        </authorList>
    </citation>
    <scope>NUCLEOTIDE SEQUENCE [LARGE SCALE GENOMIC DNA]</scope>
    <source>
        <strain evidence="4">cv. PA1801</strain>
    </source>
</reference>
<evidence type="ECO:0000313" key="3">
    <source>
        <dbReference type="EMBL" id="KAA3480351.1"/>
    </source>
</evidence>
<dbReference type="Proteomes" id="UP000325315">
    <property type="component" value="Unassembled WGS sequence"/>
</dbReference>
<dbReference type="EMBL" id="SMMG02000003">
    <property type="protein sequence ID" value="KAA3480351.1"/>
    <property type="molecule type" value="Genomic_DNA"/>
</dbReference>
<evidence type="ECO:0000313" key="4">
    <source>
        <dbReference type="Proteomes" id="UP000325315"/>
    </source>
</evidence>
<keyword evidence="1" id="KW-0175">Coiled coil</keyword>
<keyword evidence="4" id="KW-1185">Reference proteome</keyword>
<evidence type="ECO:0000256" key="1">
    <source>
        <dbReference type="SAM" id="Coils"/>
    </source>
</evidence>
<gene>
    <name evidence="3" type="ORF">EPI10_020792</name>
</gene>
<feature type="compositionally biased region" description="Basic and acidic residues" evidence="2">
    <location>
        <begin position="27"/>
        <end position="37"/>
    </location>
</feature>
<comment type="caution">
    <text evidence="3">The sequence shown here is derived from an EMBL/GenBank/DDBJ whole genome shotgun (WGS) entry which is preliminary data.</text>
</comment>
<evidence type="ECO:0000256" key="2">
    <source>
        <dbReference type="SAM" id="MobiDB-lite"/>
    </source>
</evidence>
<sequence>MNERSWDASSSIVPNGRKMGQPNKSSRLIDEDSSDNKNQEVANICLMAIDDPKLQYAYDELDLEFETMVSKYKKTISKLKDENSSLSKANHELKSKIHDMQEIINDFEKNNQDLHNFLS</sequence>
<organism evidence="3 4">
    <name type="scientific">Gossypium australe</name>
    <dbReference type="NCBI Taxonomy" id="47621"/>
    <lineage>
        <taxon>Eukaryota</taxon>
        <taxon>Viridiplantae</taxon>
        <taxon>Streptophyta</taxon>
        <taxon>Embryophyta</taxon>
        <taxon>Tracheophyta</taxon>
        <taxon>Spermatophyta</taxon>
        <taxon>Magnoliopsida</taxon>
        <taxon>eudicotyledons</taxon>
        <taxon>Gunneridae</taxon>
        <taxon>Pentapetalae</taxon>
        <taxon>rosids</taxon>
        <taxon>malvids</taxon>
        <taxon>Malvales</taxon>
        <taxon>Malvaceae</taxon>
        <taxon>Malvoideae</taxon>
        <taxon>Gossypium</taxon>
    </lineage>
</organism>
<protein>
    <submittedName>
        <fullName evidence="3">Uncharacterized protein</fullName>
    </submittedName>
</protein>
<accession>A0A5B6WEW0</accession>
<proteinExistence type="predicted"/>
<feature type="region of interest" description="Disordered" evidence="2">
    <location>
        <begin position="1"/>
        <end position="37"/>
    </location>
</feature>
<dbReference type="AlphaFoldDB" id="A0A5B6WEW0"/>
<feature type="coiled-coil region" evidence="1">
    <location>
        <begin position="69"/>
        <end position="110"/>
    </location>
</feature>
<name>A0A5B6WEW0_9ROSI</name>
<dbReference type="Gene3D" id="1.20.5.340">
    <property type="match status" value="1"/>
</dbReference>